<comment type="caution">
    <text evidence="1">The sequence shown here is derived from an EMBL/GenBank/DDBJ whole genome shotgun (WGS) entry which is preliminary data.</text>
</comment>
<gene>
    <name evidence="1" type="ORF">Amal_03751</name>
</gene>
<proteinExistence type="predicted"/>
<organism evidence="1 2">
    <name type="scientific">Acetobacter malorum</name>
    <dbReference type="NCBI Taxonomy" id="178901"/>
    <lineage>
        <taxon>Bacteria</taxon>
        <taxon>Pseudomonadati</taxon>
        <taxon>Pseudomonadota</taxon>
        <taxon>Alphaproteobacteria</taxon>
        <taxon>Acetobacterales</taxon>
        <taxon>Acetobacteraceae</taxon>
        <taxon>Acetobacter</taxon>
    </lineage>
</organism>
<name>A0A177G6U8_9PROT</name>
<evidence type="ECO:0000313" key="2">
    <source>
        <dbReference type="Proteomes" id="UP000077349"/>
    </source>
</evidence>
<sequence length="69" mass="7274">MVTVRNIPGNLAGNGSLKLCSDVDAICLKIGQFICIRIQSEAGCPVSPISLHGDSPVSVPQNTINLLRK</sequence>
<accession>A0A177G6U8</accession>
<protein>
    <submittedName>
        <fullName evidence="1">Uncharacterized protein</fullName>
    </submittedName>
</protein>
<dbReference type="AlphaFoldDB" id="A0A177G6U8"/>
<dbReference type="EMBL" id="LVHD01000140">
    <property type="protein sequence ID" value="OAG75085.1"/>
    <property type="molecule type" value="Genomic_DNA"/>
</dbReference>
<reference evidence="1 2" key="1">
    <citation type="submission" date="2016-03" db="EMBL/GenBank/DDBJ databases">
        <title>Draft genome sequence of Acetobacter malorum CECT 7742, a strain isolated from strawberry vinegar.</title>
        <authorList>
            <person name="Sainz F."/>
            <person name="Mas A."/>
            <person name="Torija M.J."/>
        </authorList>
    </citation>
    <scope>NUCLEOTIDE SEQUENCE [LARGE SCALE GENOMIC DNA]</scope>
    <source>
        <strain evidence="1 2">CECT 7742</strain>
    </source>
</reference>
<evidence type="ECO:0000313" key="1">
    <source>
        <dbReference type="EMBL" id="OAG75085.1"/>
    </source>
</evidence>
<dbReference type="Proteomes" id="UP000077349">
    <property type="component" value="Unassembled WGS sequence"/>
</dbReference>